<evidence type="ECO:0000256" key="1">
    <source>
        <dbReference type="SAM" id="MobiDB-lite"/>
    </source>
</evidence>
<comment type="caution">
    <text evidence="2">The sequence shown here is derived from an EMBL/GenBank/DDBJ whole genome shotgun (WGS) entry which is preliminary data.</text>
</comment>
<feature type="compositionally biased region" description="Polar residues" evidence="1">
    <location>
        <begin position="17"/>
        <end position="29"/>
    </location>
</feature>
<dbReference type="EMBL" id="MZNU01000176">
    <property type="protein sequence ID" value="OWP03507.1"/>
    <property type="molecule type" value="Genomic_DNA"/>
</dbReference>
<feature type="compositionally biased region" description="Low complexity" evidence="1">
    <location>
        <begin position="1"/>
        <end position="16"/>
    </location>
</feature>
<evidence type="ECO:0000313" key="3">
    <source>
        <dbReference type="Proteomes" id="UP000242519"/>
    </source>
</evidence>
<name>A0A218Z630_9HELO</name>
<sequence>MKRVSSSLSAGYRSGSTHGESLNVQSKGNQQFSEPGAEIYSARILYLKNVYSSHLAKEMVMVRQLRRKLLDLDRTTSTKITRIARLKFAVSYSRRERLQYMLRQLDRMRGPAFEYKHAYEYPEVPYEEFELEPPPYSRYLAKNTADIRDELRMNFVGISRNIGWLKSSMLDMTLDALGSAEINLVVLGGKKLEYRGLINRVERLAEWESEQTDHSFEILG</sequence>
<dbReference type="Proteomes" id="UP000242519">
    <property type="component" value="Unassembled WGS sequence"/>
</dbReference>
<dbReference type="InParanoid" id="A0A218Z630"/>
<feature type="region of interest" description="Disordered" evidence="1">
    <location>
        <begin position="1"/>
        <end position="29"/>
    </location>
</feature>
<gene>
    <name evidence="2" type="ORF">B2J93_7525</name>
</gene>
<protein>
    <submittedName>
        <fullName evidence="2">Uncharacterized protein</fullName>
    </submittedName>
</protein>
<organism evidence="2 3">
    <name type="scientific">Diplocarpon coronariae</name>
    <dbReference type="NCBI Taxonomy" id="2795749"/>
    <lineage>
        <taxon>Eukaryota</taxon>
        <taxon>Fungi</taxon>
        <taxon>Dikarya</taxon>
        <taxon>Ascomycota</taxon>
        <taxon>Pezizomycotina</taxon>
        <taxon>Leotiomycetes</taxon>
        <taxon>Helotiales</taxon>
        <taxon>Drepanopezizaceae</taxon>
        <taxon>Diplocarpon</taxon>
    </lineage>
</organism>
<keyword evidence="3" id="KW-1185">Reference proteome</keyword>
<accession>A0A218Z630</accession>
<dbReference type="AlphaFoldDB" id="A0A218Z630"/>
<evidence type="ECO:0000313" key="2">
    <source>
        <dbReference type="EMBL" id="OWP03507.1"/>
    </source>
</evidence>
<reference evidence="2 3" key="1">
    <citation type="submission" date="2017-04" db="EMBL/GenBank/DDBJ databases">
        <title>Draft genome sequence of Marssonina coronaria NL1: causal agent of apple blotch.</title>
        <authorList>
            <person name="Cheng Q."/>
        </authorList>
    </citation>
    <scope>NUCLEOTIDE SEQUENCE [LARGE SCALE GENOMIC DNA]</scope>
    <source>
        <strain evidence="2 3">NL1</strain>
    </source>
</reference>
<proteinExistence type="predicted"/>